<dbReference type="InterPro" id="IPR011711">
    <property type="entry name" value="GntR_C"/>
</dbReference>
<dbReference type="PANTHER" id="PTHR43537">
    <property type="entry name" value="TRANSCRIPTIONAL REGULATOR, GNTR FAMILY"/>
    <property type="match status" value="1"/>
</dbReference>
<keyword evidence="1" id="KW-0805">Transcription regulation</keyword>
<dbReference type="InterPro" id="IPR036390">
    <property type="entry name" value="WH_DNA-bd_sf"/>
</dbReference>
<name>A0ABZ0CSY6_9BURK</name>
<keyword evidence="3" id="KW-0804">Transcription</keyword>
<dbReference type="InterPro" id="IPR036388">
    <property type="entry name" value="WH-like_DNA-bd_sf"/>
</dbReference>
<evidence type="ECO:0000256" key="3">
    <source>
        <dbReference type="ARBA" id="ARBA00023163"/>
    </source>
</evidence>
<protein>
    <submittedName>
        <fullName evidence="5">GntR family transcriptional regulator</fullName>
    </submittedName>
</protein>
<organism evidence="5 6">
    <name type="scientific">Piscinibacter gummiphilus</name>
    <dbReference type="NCBI Taxonomy" id="946333"/>
    <lineage>
        <taxon>Bacteria</taxon>
        <taxon>Pseudomonadati</taxon>
        <taxon>Pseudomonadota</taxon>
        <taxon>Betaproteobacteria</taxon>
        <taxon>Burkholderiales</taxon>
        <taxon>Sphaerotilaceae</taxon>
        <taxon>Piscinibacter</taxon>
    </lineage>
</organism>
<dbReference type="PANTHER" id="PTHR43537:SF53">
    <property type="entry name" value="HTH-TYPE TRANSCRIPTIONAL REPRESSOR NANR"/>
    <property type="match status" value="1"/>
</dbReference>
<evidence type="ECO:0000259" key="4">
    <source>
        <dbReference type="PROSITE" id="PS50949"/>
    </source>
</evidence>
<keyword evidence="6" id="KW-1185">Reference proteome</keyword>
<reference evidence="5 6" key="1">
    <citation type="submission" date="2023-10" db="EMBL/GenBank/DDBJ databases">
        <title>Bacteria for the degradation of biodegradable plastic PBAT(Polybutylene adipate terephthalate).</title>
        <authorList>
            <person name="Weon H.-Y."/>
            <person name="Yeon J."/>
        </authorList>
    </citation>
    <scope>NUCLEOTIDE SEQUENCE [LARGE SCALE GENOMIC DNA]</scope>
    <source>
        <strain evidence="5 6">SBD 7-3</strain>
    </source>
</reference>
<dbReference type="Gene3D" id="1.20.120.530">
    <property type="entry name" value="GntR ligand-binding domain-like"/>
    <property type="match status" value="1"/>
</dbReference>
<proteinExistence type="predicted"/>
<dbReference type="RefSeq" id="WP_316698563.1">
    <property type="nucleotide sequence ID" value="NZ_CP136336.1"/>
</dbReference>
<dbReference type="CDD" id="cd07377">
    <property type="entry name" value="WHTH_GntR"/>
    <property type="match status" value="1"/>
</dbReference>
<dbReference type="InterPro" id="IPR008920">
    <property type="entry name" value="TF_FadR/GntR_C"/>
</dbReference>
<feature type="domain" description="HTH gntR-type" evidence="4">
    <location>
        <begin position="23"/>
        <end position="90"/>
    </location>
</feature>
<evidence type="ECO:0000313" key="5">
    <source>
        <dbReference type="EMBL" id="WOB06206.1"/>
    </source>
</evidence>
<dbReference type="Gene3D" id="1.10.10.10">
    <property type="entry name" value="Winged helix-like DNA-binding domain superfamily/Winged helix DNA-binding domain"/>
    <property type="match status" value="1"/>
</dbReference>
<evidence type="ECO:0000313" key="6">
    <source>
        <dbReference type="Proteomes" id="UP001303946"/>
    </source>
</evidence>
<dbReference type="EMBL" id="CP136336">
    <property type="protein sequence ID" value="WOB06206.1"/>
    <property type="molecule type" value="Genomic_DNA"/>
</dbReference>
<gene>
    <name evidence="5" type="ORF">RXV79_14865</name>
</gene>
<evidence type="ECO:0000256" key="1">
    <source>
        <dbReference type="ARBA" id="ARBA00023015"/>
    </source>
</evidence>
<dbReference type="Proteomes" id="UP001303946">
    <property type="component" value="Chromosome"/>
</dbReference>
<sequence>MPAHKAARKSVATPSATPLPSGAIVRSAIYDRILQAVLEHRLPPGTKLVEDRLAELFDTSRAQVRDVLARLADEGVVTTIPNRGAFIASPTPEETREVFEARRLIEPALVRRFIARRDDAAVEKLRALVLEEQQARTRQDRPTMVRLSGEFHIRLAEYAGNRMLERSMRALASLTCLSIFLYDAPHATACREDEHELLLNAIARRRADRAAELMLEHLAHIEASLDLRLPRDEAVDLAAVLMPR</sequence>
<dbReference type="Pfam" id="PF00392">
    <property type="entry name" value="GntR"/>
    <property type="match status" value="1"/>
</dbReference>
<dbReference type="Pfam" id="PF07729">
    <property type="entry name" value="FCD"/>
    <property type="match status" value="1"/>
</dbReference>
<dbReference type="SUPFAM" id="SSF46785">
    <property type="entry name" value="Winged helix' DNA-binding domain"/>
    <property type="match status" value="1"/>
</dbReference>
<dbReference type="InterPro" id="IPR000524">
    <property type="entry name" value="Tscrpt_reg_HTH_GntR"/>
</dbReference>
<dbReference type="SMART" id="SM00345">
    <property type="entry name" value="HTH_GNTR"/>
    <property type="match status" value="1"/>
</dbReference>
<dbReference type="SUPFAM" id="SSF48008">
    <property type="entry name" value="GntR ligand-binding domain-like"/>
    <property type="match status" value="1"/>
</dbReference>
<dbReference type="PROSITE" id="PS50949">
    <property type="entry name" value="HTH_GNTR"/>
    <property type="match status" value="1"/>
</dbReference>
<keyword evidence="2" id="KW-0238">DNA-binding</keyword>
<evidence type="ECO:0000256" key="2">
    <source>
        <dbReference type="ARBA" id="ARBA00023125"/>
    </source>
</evidence>
<dbReference type="SMART" id="SM00895">
    <property type="entry name" value="FCD"/>
    <property type="match status" value="1"/>
</dbReference>
<accession>A0ABZ0CSY6</accession>